<keyword evidence="2" id="KW-0747">Spliceosome</keyword>
<dbReference type="InterPro" id="IPR012677">
    <property type="entry name" value="Nucleotide-bd_a/b_plait_sf"/>
</dbReference>
<evidence type="ECO:0000256" key="4">
    <source>
        <dbReference type="SAM" id="MobiDB-lite"/>
    </source>
</evidence>
<dbReference type="Gene3D" id="3.30.70.330">
    <property type="match status" value="1"/>
</dbReference>
<dbReference type="InterPro" id="IPR050907">
    <property type="entry name" value="SRSF"/>
</dbReference>
<evidence type="ECO:0000256" key="3">
    <source>
        <dbReference type="ARBA" id="ARBA00023187"/>
    </source>
</evidence>
<dbReference type="InterPro" id="IPR035979">
    <property type="entry name" value="RBD_domain_sf"/>
</dbReference>
<dbReference type="AlphaFoldDB" id="A0AAV5KZN2"/>
<feature type="domain" description="RRM" evidence="5">
    <location>
        <begin position="38"/>
        <end position="73"/>
    </location>
</feature>
<dbReference type="InterPro" id="IPR000504">
    <property type="entry name" value="RRM_dom"/>
</dbReference>
<dbReference type="GO" id="GO:0008380">
    <property type="term" value="P:RNA splicing"/>
    <property type="evidence" value="ECO:0007669"/>
    <property type="project" value="UniProtKB-KW"/>
</dbReference>
<sequence length="74" mass="8720">MRGRSYSPSPPRGYSRRGRSPSPRGRSGGRARDLPTSLLVRNLRHDCRPEDIRRPFERYGPIKDIYLPKDYYTR</sequence>
<proteinExistence type="predicted"/>
<gene>
    <name evidence="6" type="ORF">SLEP1_g39140</name>
</gene>
<keyword evidence="3" id="KW-0508">mRNA splicing</keyword>
<evidence type="ECO:0000259" key="5">
    <source>
        <dbReference type="Pfam" id="PF00076"/>
    </source>
</evidence>
<evidence type="ECO:0000256" key="2">
    <source>
        <dbReference type="ARBA" id="ARBA00022728"/>
    </source>
</evidence>
<evidence type="ECO:0000313" key="6">
    <source>
        <dbReference type="EMBL" id="GKV30320.1"/>
    </source>
</evidence>
<dbReference type="GO" id="GO:0006397">
    <property type="term" value="P:mRNA processing"/>
    <property type="evidence" value="ECO:0007669"/>
    <property type="project" value="UniProtKB-KW"/>
</dbReference>
<name>A0AAV5KZN2_9ROSI</name>
<dbReference type="SUPFAM" id="SSF54928">
    <property type="entry name" value="RNA-binding domain, RBD"/>
    <property type="match status" value="1"/>
</dbReference>
<comment type="caution">
    <text evidence="6">The sequence shown here is derived from an EMBL/GenBank/DDBJ whole genome shotgun (WGS) entry which is preliminary data.</text>
</comment>
<keyword evidence="1" id="KW-0507">mRNA processing</keyword>
<organism evidence="6 7">
    <name type="scientific">Rubroshorea leprosula</name>
    <dbReference type="NCBI Taxonomy" id="152421"/>
    <lineage>
        <taxon>Eukaryota</taxon>
        <taxon>Viridiplantae</taxon>
        <taxon>Streptophyta</taxon>
        <taxon>Embryophyta</taxon>
        <taxon>Tracheophyta</taxon>
        <taxon>Spermatophyta</taxon>
        <taxon>Magnoliopsida</taxon>
        <taxon>eudicotyledons</taxon>
        <taxon>Gunneridae</taxon>
        <taxon>Pentapetalae</taxon>
        <taxon>rosids</taxon>
        <taxon>malvids</taxon>
        <taxon>Malvales</taxon>
        <taxon>Dipterocarpaceae</taxon>
        <taxon>Rubroshorea</taxon>
    </lineage>
</organism>
<dbReference type="PANTHER" id="PTHR23147">
    <property type="entry name" value="SERINE/ARGININE RICH SPLICING FACTOR"/>
    <property type="match status" value="1"/>
</dbReference>
<dbReference type="GO" id="GO:0005681">
    <property type="term" value="C:spliceosomal complex"/>
    <property type="evidence" value="ECO:0007669"/>
    <property type="project" value="UniProtKB-KW"/>
</dbReference>
<accession>A0AAV5KZN2</accession>
<dbReference type="GO" id="GO:0003723">
    <property type="term" value="F:RNA binding"/>
    <property type="evidence" value="ECO:0007669"/>
    <property type="project" value="InterPro"/>
</dbReference>
<dbReference type="Proteomes" id="UP001054252">
    <property type="component" value="Unassembled WGS sequence"/>
</dbReference>
<protein>
    <recommendedName>
        <fullName evidence="5">RRM domain-containing protein</fullName>
    </recommendedName>
</protein>
<keyword evidence="7" id="KW-1185">Reference proteome</keyword>
<dbReference type="EMBL" id="BPVZ01000086">
    <property type="protein sequence ID" value="GKV30320.1"/>
    <property type="molecule type" value="Genomic_DNA"/>
</dbReference>
<reference evidence="6 7" key="1">
    <citation type="journal article" date="2021" name="Commun. Biol.">
        <title>The genome of Shorea leprosula (Dipterocarpaceae) highlights the ecological relevance of drought in aseasonal tropical rainforests.</title>
        <authorList>
            <person name="Ng K.K.S."/>
            <person name="Kobayashi M.J."/>
            <person name="Fawcett J.A."/>
            <person name="Hatakeyama M."/>
            <person name="Paape T."/>
            <person name="Ng C.H."/>
            <person name="Ang C.C."/>
            <person name="Tnah L.H."/>
            <person name="Lee C.T."/>
            <person name="Nishiyama T."/>
            <person name="Sese J."/>
            <person name="O'Brien M.J."/>
            <person name="Copetti D."/>
            <person name="Mohd Noor M.I."/>
            <person name="Ong R.C."/>
            <person name="Putra M."/>
            <person name="Sireger I.Z."/>
            <person name="Indrioko S."/>
            <person name="Kosugi Y."/>
            <person name="Izuno A."/>
            <person name="Isagi Y."/>
            <person name="Lee S.L."/>
            <person name="Shimizu K.K."/>
        </authorList>
    </citation>
    <scope>NUCLEOTIDE SEQUENCE [LARGE SCALE GENOMIC DNA]</scope>
    <source>
        <strain evidence="6">214</strain>
    </source>
</reference>
<feature type="region of interest" description="Disordered" evidence="4">
    <location>
        <begin position="1"/>
        <end position="37"/>
    </location>
</feature>
<evidence type="ECO:0000313" key="7">
    <source>
        <dbReference type="Proteomes" id="UP001054252"/>
    </source>
</evidence>
<evidence type="ECO:0000256" key="1">
    <source>
        <dbReference type="ARBA" id="ARBA00022664"/>
    </source>
</evidence>
<dbReference type="Pfam" id="PF00076">
    <property type="entry name" value="RRM_1"/>
    <property type="match status" value="1"/>
</dbReference>